<evidence type="ECO:0000313" key="7">
    <source>
        <dbReference type="Ensembl" id="ENSPMEP00000021983.1"/>
    </source>
</evidence>
<dbReference type="Pfam" id="PF08107">
    <property type="entry name" value="Antimicrobial12"/>
    <property type="match status" value="1"/>
</dbReference>
<reference evidence="7" key="1">
    <citation type="submission" date="2025-08" db="UniProtKB">
        <authorList>
            <consortium name="Ensembl"/>
        </authorList>
    </citation>
    <scope>IDENTIFICATION</scope>
</reference>
<evidence type="ECO:0000313" key="8">
    <source>
        <dbReference type="Proteomes" id="UP000261480"/>
    </source>
</evidence>
<dbReference type="GO" id="GO:0042742">
    <property type="term" value="P:defense response to bacterium"/>
    <property type="evidence" value="ECO:0007669"/>
    <property type="project" value="UniProtKB-KW"/>
</dbReference>
<proteinExistence type="inferred from homology"/>
<feature type="signal peptide" evidence="6">
    <location>
        <begin position="1"/>
        <end position="22"/>
    </location>
</feature>
<keyword evidence="4" id="KW-0929">Antimicrobial</keyword>
<reference evidence="7" key="2">
    <citation type="submission" date="2025-09" db="UniProtKB">
        <authorList>
            <consortium name="Ensembl"/>
        </authorList>
    </citation>
    <scope>IDENTIFICATION</scope>
</reference>
<evidence type="ECO:0000256" key="3">
    <source>
        <dbReference type="ARBA" id="ARBA00022525"/>
    </source>
</evidence>
<keyword evidence="6" id="KW-0732">Signal</keyword>
<evidence type="ECO:0000256" key="1">
    <source>
        <dbReference type="ARBA" id="ARBA00004613"/>
    </source>
</evidence>
<evidence type="ECO:0000256" key="5">
    <source>
        <dbReference type="ARBA" id="ARBA00023022"/>
    </source>
</evidence>
<evidence type="ECO:0000256" key="4">
    <source>
        <dbReference type="ARBA" id="ARBA00022529"/>
    </source>
</evidence>
<evidence type="ECO:0000256" key="2">
    <source>
        <dbReference type="ARBA" id="ARBA00007419"/>
    </source>
</evidence>
<protein>
    <submittedName>
        <fullName evidence="7">Uncharacterized protein</fullName>
    </submittedName>
</protein>
<dbReference type="InterPro" id="IPR012515">
    <property type="entry name" value="Antimicrobial12"/>
</dbReference>
<sequence length="61" mass="7000">MKCVMIFLVLSLVVLMAEPGEGFLRSVWRGHCRENETGGVNVQQNIQILNYFFNSIKNLEI</sequence>
<keyword evidence="3" id="KW-0964">Secreted</keyword>
<keyword evidence="8" id="KW-1185">Reference proteome</keyword>
<feature type="chain" id="PRO_5017411021" evidence="6">
    <location>
        <begin position="23"/>
        <end position="61"/>
    </location>
</feature>
<dbReference type="GO" id="GO:0005576">
    <property type="term" value="C:extracellular region"/>
    <property type="evidence" value="ECO:0007669"/>
    <property type="project" value="UniProtKB-SubCell"/>
</dbReference>
<evidence type="ECO:0000256" key="6">
    <source>
        <dbReference type="SAM" id="SignalP"/>
    </source>
</evidence>
<dbReference type="Proteomes" id="UP000261480">
    <property type="component" value="Unplaced"/>
</dbReference>
<accession>A0A3B3Y4B8</accession>
<dbReference type="AlphaFoldDB" id="A0A3B3Y4B8"/>
<organism evidence="7 8">
    <name type="scientific">Poecilia mexicana</name>
    <dbReference type="NCBI Taxonomy" id="48701"/>
    <lineage>
        <taxon>Eukaryota</taxon>
        <taxon>Metazoa</taxon>
        <taxon>Chordata</taxon>
        <taxon>Craniata</taxon>
        <taxon>Vertebrata</taxon>
        <taxon>Euteleostomi</taxon>
        <taxon>Actinopterygii</taxon>
        <taxon>Neopterygii</taxon>
        <taxon>Teleostei</taxon>
        <taxon>Neoteleostei</taxon>
        <taxon>Acanthomorphata</taxon>
        <taxon>Ovalentaria</taxon>
        <taxon>Atherinomorphae</taxon>
        <taxon>Cyprinodontiformes</taxon>
        <taxon>Poeciliidae</taxon>
        <taxon>Poeciliinae</taxon>
        <taxon>Poecilia</taxon>
    </lineage>
</organism>
<comment type="subcellular location">
    <subcellularLocation>
        <location evidence="1">Secreted</location>
    </subcellularLocation>
</comment>
<keyword evidence="5" id="KW-0044">Antibiotic</keyword>
<dbReference type="Ensembl" id="ENSPMET00000013880.1">
    <property type="protein sequence ID" value="ENSPMEP00000021983.1"/>
    <property type="gene ID" value="ENSPMEG00000002576.1"/>
</dbReference>
<name>A0A3B3Y4B8_9TELE</name>
<comment type="similarity">
    <text evidence="2">Belongs to the pleurocidin family.</text>
</comment>